<evidence type="ECO:0000313" key="7">
    <source>
        <dbReference type="Proteomes" id="UP000033699"/>
    </source>
</evidence>
<feature type="non-terminal residue" evidence="6">
    <location>
        <position position="1"/>
    </location>
</feature>
<keyword evidence="4" id="KW-0511">Multifunctional enzyme</keyword>
<dbReference type="FunFam" id="1.10.1200.10:FF:000007">
    <property type="entry name" value="Probable polyketide synthase pks17"/>
    <property type="match status" value="1"/>
</dbReference>
<dbReference type="InterPro" id="IPR050091">
    <property type="entry name" value="PKS_NRPS_Biosynth_Enz"/>
</dbReference>
<dbReference type="InterPro" id="IPR020806">
    <property type="entry name" value="PKS_PP-bd"/>
</dbReference>
<dbReference type="SMART" id="SM01294">
    <property type="entry name" value="PKS_PP_betabranch"/>
    <property type="match status" value="1"/>
</dbReference>
<keyword evidence="7" id="KW-1185">Reference proteome</keyword>
<dbReference type="AlphaFoldDB" id="A0A0F2T3J3"/>
<evidence type="ECO:0000259" key="5">
    <source>
        <dbReference type="PROSITE" id="PS50075"/>
    </source>
</evidence>
<evidence type="ECO:0000256" key="4">
    <source>
        <dbReference type="ARBA" id="ARBA00023268"/>
    </source>
</evidence>
<dbReference type="GO" id="GO:0031177">
    <property type="term" value="F:phosphopantetheine binding"/>
    <property type="evidence" value="ECO:0007669"/>
    <property type="project" value="InterPro"/>
</dbReference>
<dbReference type="EMBL" id="JZKH01000257">
    <property type="protein sequence ID" value="KJS57773.1"/>
    <property type="molecule type" value="Genomic_DNA"/>
</dbReference>
<protein>
    <recommendedName>
        <fullName evidence="5">Carrier domain-containing protein</fullName>
    </recommendedName>
</protein>
<sequence length="288" mass="30275">ALDALAATRRAAGLPATSLAWGLWADATGMTGELDEADLARMERTGIGALPAELGLELFDESLRLDAALLVPIQLDLAALRTQARAGMLPALLRGLVRAPARRREATGGSLAQRLAGVAEADQEQVVLDVVLAQVASVLGHASGAAIEPGRAFKELGFDSLAAVELRNRLSQVAGLRLPATLVFDHPTPVEAARLILSLVGGPGGAEQPSPLDQELQRLEALLIAVAGHEKQIASAEPRLRSLSNRLRALLSTTGTEDADDDDTFEDDLDFASDSDMFDLIDKELGSA</sequence>
<keyword evidence="3" id="KW-0808">Transferase</keyword>
<dbReference type="SMART" id="SM00823">
    <property type="entry name" value="PKS_PP"/>
    <property type="match status" value="1"/>
</dbReference>
<dbReference type="InterPro" id="IPR009081">
    <property type="entry name" value="PP-bd_ACP"/>
</dbReference>
<keyword evidence="1" id="KW-0596">Phosphopantetheine</keyword>
<name>A0A0F2T3J3_STRR3</name>
<comment type="caution">
    <text evidence="6">The sequence shown here is derived from an EMBL/GenBank/DDBJ whole genome shotgun (WGS) entry which is preliminary data.</text>
</comment>
<proteinExistence type="predicted"/>
<dbReference type="Pfam" id="PF00550">
    <property type="entry name" value="PP-binding"/>
    <property type="match status" value="1"/>
</dbReference>
<dbReference type="GO" id="GO:0006633">
    <property type="term" value="P:fatty acid biosynthetic process"/>
    <property type="evidence" value="ECO:0007669"/>
    <property type="project" value="TreeGrafter"/>
</dbReference>
<dbReference type="InterPro" id="IPR036736">
    <property type="entry name" value="ACP-like_sf"/>
</dbReference>
<evidence type="ECO:0000313" key="6">
    <source>
        <dbReference type="EMBL" id="KJS57773.1"/>
    </source>
</evidence>
<organism evidence="6 7">
    <name type="scientific">Streptomyces rubellomurinus (strain ATCC 31215)</name>
    <dbReference type="NCBI Taxonomy" id="359131"/>
    <lineage>
        <taxon>Bacteria</taxon>
        <taxon>Bacillati</taxon>
        <taxon>Actinomycetota</taxon>
        <taxon>Actinomycetes</taxon>
        <taxon>Kitasatosporales</taxon>
        <taxon>Streptomycetaceae</taxon>
        <taxon>Streptomyces</taxon>
    </lineage>
</organism>
<dbReference type="PATRIC" id="fig|359131.3.peg.3371"/>
<dbReference type="Proteomes" id="UP000033699">
    <property type="component" value="Unassembled WGS sequence"/>
</dbReference>
<gene>
    <name evidence="6" type="ORF">VM95_37655</name>
</gene>
<dbReference type="PANTHER" id="PTHR43775:SF51">
    <property type="entry name" value="INACTIVE PHENOLPHTHIOCEROL SYNTHESIS POLYKETIDE SYNTHASE TYPE I PKS1-RELATED"/>
    <property type="match status" value="1"/>
</dbReference>
<evidence type="ECO:0000256" key="1">
    <source>
        <dbReference type="ARBA" id="ARBA00022450"/>
    </source>
</evidence>
<dbReference type="GO" id="GO:0017000">
    <property type="term" value="P:antibiotic biosynthetic process"/>
    <property type="evidence" value="ECO:0007669"/>
    <property type="project" value="UniProtKB-ARBA"/>
</dbReference>
<keyword evidence="2" id="KW-0597">Phosphoprotein</keyword>
<dbReference type="GO" id="GO:0004312">
    <property type="term" value="F:fatty acid synthase activity"/>
    <property type="evidence" value="ECO:0007669"/>
    <property type="project" value="TreeGrafter"/>
</dbReference>
<evidence type="ECO:0000256" key="2">
    <source>
        <dbReference type="ARBA" id="ARBA00022553"/>
    </source>
</evidence>
<accession>A0A0F2T3J3</accession>
<dbReference type="InterPro" id="IPR006162">
    <property type="entry name" value="Ppantetheine_attach_site"/>
</dbReference>
<evidence type="ECO:0000256" key="3">
    <source>
        <dbReference type="ARBA" id="ARBA00022679"/>
    </source>
</evidence>
<reference evidence="6 7" key="1">
    <citation type="submission" date="2015-02" db="EMBL/GenBank/DDBJ databases">
        <authorList>
            <person name="Ju K.-S."/>
            <person name="Doroghazi J.R."/>
            <person name="Metcalf W."/>
        </authorList>
    </citation>
    <scope>NUCLEOTIDE SEQUENCE [LARGE SCALE GENOMIC DNA]</scope>
    <source>
        <strain evidence="6 7">ATCC 31215</strain>
    </source>
</reference>
<dbReference type="PROSITE" id="PS50075">
    <property type="entry name" value="CARRIER"/>
    <property type="match status" value="1"/>
</dbReference>
<dbReference type="PROSITE" id="PS00012">
    <property type="entry name" value="PHOSPHOPANTETHEINE"/>
    <property type="match status" value="1"/>
</dbReference>
<dbReference type="Gene3D" id="3.40.50.720">
    <property type="entry name" value="NAD(P)-binding Rossmann-like Domain"/>
    <property type="match status" value="1"/>
</dbReference>
<dbReference type="RefSeq" id="WP_045705991.1">
    <property type="nucleotide sequence ID" value="NZ_JZKH01000257.1"/>
</dbReference>
<dbReference type="SUPFAM" id="SSF47336">
    <property type="entry name" value="ACP-like"/>
    <property type="match status" value="1"/>
</dbReference>
<dbReference type="Gene3D" id="1.10.1200.10">
    <property type="entry name" value="ACP-like"/>
    <property type="match status" value="1"/>
</dbReference>
<dbReference type="PANTHER" id="PTHR43775">
    <property type="entry name" value="FATTY ACID SYNTHASE"/>
    <property type="match status" value="1"/>
</dbReference>
<feature type="domain" description="Carrier" evidence="5">
    <location>
        <begin position="125"/>
        <end position="200"/>
    </location>
</feature>